<keyword evidence="6" id="KW-1185">Reference proteome</keyword>
<accession>A0A9Q3I455</accession>
<dbReference type="GO" id="GO:0008270">
    <property type="term" value="F:zinc ion binding"/>
    <property type="evidence" value="ECO:0007669"/>
    <property type="project" value="UniProtKB-KW"/>
</dbReference>
<dbReference type="OrthoDB" id="2505547at2759"/>
<feature type="region of interest" description="Disordered" evidence="3">
    <location>
        <begin position="176"/>
        <end position="199"/>
    </location>
</feature>
<comment type="caution">
    <text evidence="5">The sequence shown here is derived from an EMBL/GenBank/DDBJ whole genome shotgun (WGS) entry which is preliminary data.</text>
</comment>
<feature type="region of interest" description="Disordered" evidence="3">
    <location>
        <begin position="229"/>
        <end position="252"/>
    </location>
</feature>
<keyword evidence="1" id="KW-0507">mRNA processing</keyword>
<dbReference type="GO" id="GO:0006397">
    <property type="term" value="P:mRNA processing"/>
    <property type="evidence" value="ECO:0007669"/>
    <property type="project" value="UniProtKB-KW"/>
</dbReference>
<evidence type="ECO:0000256" key="1">
    <source>
        <dbReference type="ARBA" id="ARBA00022664"/>
    </source>
</evidence>
<evidence type="ECO:0000256" key="2">
    <source>
        <dbReference type="PROSITE-ProRule" id="PRU00047"/>
    </source>
</evidence>
<feature type="domain" description="CCHC-type" evidence="4">
    <location>
        <begin position="215"/>
        <end position="229"/>
    </location>
</feature>
<dbReference type="InterPro" id="IPR001878">
    <property type="entry name" value="Znf_CCHC"/>
</dbReference>
<dbReference type="EMBL" id="AVOT02034777">
    <property type="protein sequence ID" value="MBW0528986.1"/>
    <property type="molecule type" value="Genomic_DNA"/>
</dbReference>
<dbReference type="Gene3D" id="4.10.60.10">
    <property type="entry name" value="Zinc finger, CCHC-type"/>
    <property type="match status" value="1"/>
</dbReference>
<dbReference type="GO" id="GO:0003676">
    <property type="term" value="F:nucleic acid binding"/>
    <property type="evidence" value="ECO:0007669"/>
    <property type="project" value="InterPro"/>
</dbReference>
<sequence length="252" mass="27801">MLVYNSPSSLNNRLPEENRAICHFIDTSIPHEFALCVGITPSRSKEKAFFVAIKAYCSLGNRFEKLFLVRSTLTMLVKNGSGTPQPNNMIILLLCCTFVLLKKLGVDVNKLEGLLAQAACHAPATLNQLVTTAILAKGEEKPNSTFVGQIIFNASTKDDKDNCQLSPFVYCIADPPATPTHPQRPRSPGPTQPWRQEAEVRRPPDHLIDRFGAACFHCGRTGHWHADCPATKGLANPNPHLPRPKTLEERPS</sequence>
<organism evidence="5 6">
    <name type="scientific">Austropuccinia psidii MF-1</name>
    <dbReference type="NCBI Taxonomy" id="1389203"/>
    <lineage>
        <taxon>Eukaryota</taxon>
        <taxon>Fungi</taxon>
        <taxon>Dikarya</taxon>
        <taxon>Basidiomycota</taxon>
        <taxon>Pucciniomycotina</taxon>
        <taxon>Pucciniomycetes</taxon>
        <taxon>Pucciniales</taxon>
        <taxon>Sphaerophragmiaceae</taxon>
        <taxon>Austropuccinia</taxon>
    </lineage>
</organism>
<proteinExistence type="predicted"/>
<keyword evidence="2" id="KW-0479">Metal-binding</keyword>
<evidence type="ECO:0000256" key="3">
    <source>
        <dbReference type="SAM" id="MobiDB-lite"/>
    </source>
</evidence>
<keyword evidence="2" id="KW-0862">Zinc</keyword>
<dbReference type="Pfam" id="PF00098">
    <property type="entry name" value="zf-CCHC"/>
    <property type="match status" value="1"/>
</dbReference>
<keyword evidence="2" id="KW-0863">Zinc-finger</keyword>
<dbReference type="AlphaFoldDB" id="A0A9Q3I455"/>
<protein>
    <recommendedName>
        <fullName evidence="4">CCHC-type domain-containing protein</fullName>
    </recommendedName>
</protein>
<dbReference type="Proteomes" id="UP000765509">
    <property type="component" value="Unassembled WGS sequence"/>
</dbReference>
<evidence type="ECO:0000259" key="4">
    <source>
        <dbReference type="PROSITE" id="PS50158"/>
    </source>
</evidence>
<dbReference type="InterPro" id="IPR036875">
    <property type="entry name" value="Znf_CCHC_sf"/>
</dbReference>
<evidence type="ECO:0000313" key="6">
    <source>
        <dbReference type="Proteomes" id="UP000765509"/>
    </source>
</evidence>
<dbReference type="SMART" id="SM00343">
    <property type="entry name" value="ZnF_C2HC"/>
    <property type="match status" value="1"/>
</dbReference>
<name>A0A9Q3I455_9BASI</name>
<dbReference type="SUPFAM" id="SSF57756">
    <property type="entry name" value="Retrovirus zinc finger-like domains"/>
    <property type="match status" value="1"/>
</dbReference>
<gene>
    <name evidence="5" type="ORF">O181_068701</name>
</gene>
<reference evidence="5" key="1">
    <citation type="submission" date="2021-03" db="EMBL/GenBank/DDBJ databases">
        <title>Draft genome sequence of rust myrtle Austropuccinia psidii MF-1, a brazilian biotype.</title>
        <authorList>
            <person name="Quecine M.C."/>
            <person name="Pachon D.M.R."/>
            <person name="Bonatelli M.L."/>
            <person name="Correr F.H."/>
            <person name="Franceschini L.M."/>
            <person name="Leite T.F."/>
            <person name="Margarido G.R.A."/>
            <person name="Almeida C.A."/>
            <person name="Ferrarezi J.A."/>
            <person name="Labate C.A."/>
        </authorList>
    </citation>
    <scope>NUCLEOTIDE SEQUENCE</scope>
    <source>
        <strain evidence="5">MF-1</strain>
    </source>
</reference>
<dbReference type="PROSITE" id="PS50158">
    <property type="entry name" value="ZF_CCHC"/>
    <property type="match status" value="1"/>
</dbReference>
<evidence type="ECO:0000313" key="5">
    <source>
        <dbReference type="EMBL" id="MBW0528986.1"/>
    </source>
</evidence>